<name>A0A152A4K7_TIELA</name>
<dbReference type="OMA" id="FKESHID"/>
<evidence type="ECO:0000313" key="2">
    <source>
        <dbReference type="EMBL" id="KYR00991.1"/>
    </source>
</evidence>
<evidence type="ECO:0000256" key="1">
    <source>
        <dbReference type="SAM" id="Phobius"/>
    </source>
</evidence>
<dbReference type="Gene3D" id="3.90.1720.10">
    <property type="entry name" value="endopeptidase domain like (from Nostoc punctiforme)"/>
    <property type="match status" value="1"/>
</dbReference>
<dbReference type="AlphaFoldDB" id="A0A152A4K7"/>
<dbReference type="InParanoid" id="A0A152A4K7"/>
<protein>
    <submittedName>
        <fullName evidence="2">Uncharacterized protein</fullName>
    </submittedName>
</protein>
<dbReference type="SUPFAM" id="SSF54001">
    <property type="entry name" value="Cysteine proteinases"/>
    <property type="match status" value="1"/>
</dbReference>
<keyword evidence="1" id="KW-1133">Transmembrane helix</keyword>
<keyword evidence="1" id="KW-0812">Transmembrane</keyword>
<dbReference type="InterPro" id="IPR038765">
    <property type="entry name" value="Papain-like_cys_pep_sf"/>
</dbReference>
<organism evidence="2 3">
    <name type="scientific">Tieghemostelium lacteum</name>
    <name type="common">Slime mold</name>
    <name type="synonym">Dictyostelium lacteum</name>
    <dbReference type="NCBI Taxonomy" id="361077"/>
    <lineage>
        <taxon>Eukaryota</taxon>
        <taxon>Amoebozoa</taxon>
        <taxon>Evosea</taxon>
        <taxon>Eumycetozoa</taxon>
        <taxon>Dictyostelia</taxon>
        <taxon>Dictyosteliales</taxon>
        <taxon>Raperosteliaceae</taxon>
        <taxon>Tieghemostelium</taxon>
    </lineage>
</organism>
<comment type="caution">
    <text evidence="2">The sequence shown here is derived from an EMBL/GenBank/DDBJ whole genome shotgun (WGS) entry which is preliminary data.</text>
</comment>
<keyword evidence="1" id="KW-0472">Membrane</keyword>
<evidence type="ECO:0000313" key="3">
    <source>
        <dbReference type="Proteomes" id="UP000076078"/>
    </source>
</evidence>
<accession>A0A152A4K7</accession>
<feature type="transmembrane region" description="Helical" evidence="1">
    <location>
        <begin position="6"/>
        <end position="29"/>
    </location>
</feature>
<sequence length="301" mass="35535">MELLYIFTIALIISLFYKQLFQIILKIFLKPLVRFCIYLIDLKCDPYWDRITETIPIYVDSRIQNRTELEKSIQDQLSEKLKQFETGSMLVIQNKGDFICSLVRIAGRGRFSHSAMYIEPGYFNSPEFRDLIPMDTNTNSRLFDAPLLWQAAGEKKDDYNCNDAPDLHSLSKYLLYYMQKYPNSRYIIRNLHQKLDSKQSHSLKSFIYQTITEKRLNFCSNFELFFTYYSSKLSILPKLLDGILNIKRTDLTFCSKILTETFQHIGLIDLSINSNKGPNYFGYPYHTNVFQDESEIQFIYI</sequence>
<dbReference type="Proteomes" id="UP000076078">
    <property type="component" value="Unassembled WGS sequence"/>
</dbReference>
<proteinExistence type="predicted"/>
<keyword evidence="3" id="KW-1185">Reference proteome</keyword>
<dbReference type="OrthoDB" id="19536at2759"/>
<dbReference type="FunCoup" id="A0A152A4K7">
    <property type="interactions" value="425"/>
</dbReference>
<gene>
    <name evidence="2" type="ORF">DLAC_02068</name>
</gene>
<dbReference type="EMBL" id="LODT01000011">
    <property type="protein sequence ID" value="KYR00991.1"/>
    <property type="molecule type" value="Genomic_DNA"/>
</dbReference>
<reference evidence="2 3" key="1">
    <citation type="submission" date="2015-12" db="EMBL/GenBank/DDBJ databases">
        <title>Dictyostelia acquired genes for synthesis and detection of signals that induce cell-type specialization by lateral gene transfer from prokaryotes.</title>
        <authorList>
            <person name="Gloeckner G."/>
            <person name="Schaap P."/>
        </authorList>
    </citation>
    <scope>NUCLEOTIDE SEQUENCE [LARGE SCALE GENOMIC DNA]</scope>
    <source>
        <strain evidence="2 3">TK</strain>
    </source>
</reference>